<feature type="signal peptide" evidence="2">
    <location>
        <begin position="1"/>
        <end position="29"/>
    </location>
</feature>
<evidence type="ECO:0000313" key="4">
    <source>
        <dbReference type="Proteomes" id="UP000198908"/>
    </source>
</evidence>
<feature type="chain" id="PRO_5011763784" description="DUF4148 domain-containing protein" evidence="2">
    <location>
        <begin position="30"/>
        <end position="110"/>
    </location>
</feature>
<feature type="region of interest" description="Disordered" evidence="1">
    <location>
        <begin position="70"/>
        <end position="92"/>
    </location>
</feature>
<keyword evidence="2" id="KW-0732">Signal</keyword>
<evidence type="ECO:0000256" key="1">
    <source>
        <dbReference type="SAM" id="MobiDB-lite"/>
    </source>
</evidence>
<reference evidence="4" key="1">
    <citation type="submission" date="2016-09" db="EMBL/GenBank/DDBJ databases">
        <authorList>
            <person name="Varghese N."/>
            <person name="Submissions S."/>
        </authorList>
    </citation>
    <scope>NUCLEOTIDE SEQUENCE [LARGE SCALE GENOMIC DNA]</scope>
    <source>
        <strain evidence="4">TNe-862</strain>
    </source>
</reference>
<keyword evidence="4" id="KW-1185">Reference proteome</keyword>
<organism evidence="3 4">
    <name type="scientific">Paraburkholderia lycopersici</name>
    <dbReference type="NCBI Taxonomy" id="416944"/>
    <lineage>
        <taxon>Bacteria</taxon>
        <taxon>Pseudomonadati</taxon>
        <taxon>Pseudomonadota</taxon>
        <taxon>Betaproteobacteria</taxon>
        <taxon>Burkholderiales</taxon>
        <taxon>Burkholderiaceae</taxon>
        <taxon>Paraburkholderia</taxon>
    </lineage>
</organism>
<dbReference type="Proteomes" id="UP000198908">
    <property type="component" value="Unassembled WGS sequence"/>
</dbReference>
<dbReference type="OrthoDB" id="9035534at2"/>
<gene>
    <name evidence="3" type="ORF">SAMN05421548_11776</name>
</gene>
<dbReference type="STRING" id="416944.SAMN05421548_11776"/>
<dbReference type="RefSeq" id="WP_091999516.1">
    <property type="nucleotide sequence ID" value="NZ_FMYQ01000017.1"/>
</dbReference>
<protein>
    <recommendedName>
        <fullName evidence="5">DUF4148 domain-containing protein</fullName>
    </recommendedName>
</protein>
<sequence>MNIRHPLFPSLAASLIVLGSIGAFTTASAQGLTRAQVREQLIEAQANGSQYVTDSSYPDVSPVFAQQAARAKAQQQRDGMGAPMQGTSDAGAPRTACVGPVSFCNLYSGS</sequence>
<dbReference type="AlphaFoldDB" id="A0A1G6TL13"/>
<evidence type="ECO:0000313" key="3">
    <source>
        <dbReference type="EMBL" id="SDD29719.1"/>
    </source>
</evidence>
<dbReference type="EMBL" id="FMYQ01000017">
    <property type="protein sequence ID" value="SDD29719.1"/>
    <property type="molecule type" value="Genomic_DNA"/>
</dbReference>
<evidence type="ECO:0000256" key="2">
    <source>
        <dbReference type="SAM" id="SignalP"/>
    </source>
</evidence>
<accession>A0A1G6TL13</accession>
<dbReference type="InterPro" id="IPR025421">
    <property type="entry name" value="DUF4148"/>
</dbReference>
<evidence type="ECO:0008006" key="5">
    <source>
        <dbReference type="Google" id="ProtNLM"/>
    </source>
</evidence>
<name>A0A1G6TL13_9BURK</name>
<proteinExistence type="predicted"/>
<dbReference type="Pfam" id="PF13663">
    <property type="entry name" value="DUF4148"/>
    <property type="match status" value="1"/>
</dbReference>